<sequence>MSRYLRTLYCGLICSLVCGGGSSAIAHAQTTTKRGEDIITSDELRKTTLLENWPSYNGDYTGRRYSSLKEVTPRNAAQLQAQWVFHSRNAGILEATPLVVDGIMYMTGSNDAYALDATTGKVLWHHARPVTQGLIDDASGHINRGVAILGTRLYMETDNAHLLCLDARSGNLLWDVGYAPGNKNYGATSAPLVVKDKVIVGTSGGDDGVRGFVAAFDATTGKEAWRFWTIPAPGEPGSETWPKGTAYQHGGGTTWMPGTYDPELNTIYWGTSNPSPDFDGSVRAGDNLYTNCVLALDPDTGKLKWHFQFTPHDLNDYDATETPVLVNDVYKGKPRKLIIEANRNGFVYVFDRETGEFLSATQFALMQNWAKGIDTKGRPIRTDLMPSENGTRMCPSYAGGTNWYSPTYSEATHLFYFMSLEDCSVFKAHTEDFEEGHAYYSTGAAHLATEHDKKYLNAYDMATGKFLWRYAQTGDAHSFAGAMSTATGLVAFGNDADEFEVVDGSSGTSLWHFNVGQQIHASPMSYAVDGKQYFAIAAGNDLFTFALPHPDGKTRSVPVVPRTH</sequence>
<feature type="chain" id="PRO_5020242793" evidence="4">
    <location>
        <begin position="29"/>
        <end position="564"/>
    </location>
</feature>
<comment type="caution">
    <text evidence="6">The sequence shown here is derived from an EMBL/GenBank/DDBJ whole genome shotgun (WGS) entry which is preliminary data.</text>
</comment>
<dbReference type="InterPro" id="IPR002372">
    <property type="entry name" value="PQQ_rpt_dom"/>
</dbReference>
<feature type="signal peptide" evidence="4">
    <location>
        <begin position="1"/>
        <end position="28"/>
    </location>
</feature>
<dbReference type="AlphaFoldDB" id="A0A4V2G513"/>
<comment type="similarity">
    <text evidence="2">Belongs to the bacterial PQQ dehydrogenase family.</text>
</comment>
<keyword evidence="4" id="KW-0732">Signal</keyword>
<gene>
    <name evidence="6" type="ORF">BDD14_4668</name>
</gene>
<dbReference type="RefSeq" id="WP_242618126.1">
    <property type="nucleotide sequence ID" value="NZ_SHKW01000001.1"/>
</dbReference>
<dbReference type="SMART" id="SM00564">
    <property type="entry name" value="PQQ"/>
    <property type="match status" value="7"/>
</dbReference>
<dbReference type="EMBL" id="SHKW01000001">
    <property type="protein sequence ID" value="RZU43056.1"/>
    <property type="molecule type" value="Genomic_DNA"/>
</dbReference>
<keyword evidence="7" id="KW-1185">Reference proteome</keyword>
<evidence type="ECO:0000313" key="6">
    <source>
        <dbReference type="EMBL" id="RZU43056.1"/>
    </source>
</evidence>
<evidence type="ECO:0000313" key="7">
    <source>
        <dbReference type="Proteomes" id="UP000292958"/>
    </source>
</evidence>
<dbReference type="SUPFAM" id="SSF50998">
    <property type="entry name" value="Quinoprotein alcohol dehydrogenase-like"/>
    <property type="match status" value="1"/>
</dbReference>
<dbReference type="InterPro" id="IPR011047">
    <property type="entry name" value="Quinoprotein_ADH-like_sf"/>
</dbReference>
<feature type="domain" description="Pyrrolo-quinoline quinone repeat" evidence="5">
    <location>
        <begin position="53"/>
        <end position="358"/>
    </location>
</feature>
<accession>A0A4V2G513</accession>
<organism evidence="6 7">
    <name type="scientific">Edaphobacter modestus</name>
    <dbReference type="NCBI Taxonomy" id="388466"/>
    <lineage>
        <taxon>Bacteria</taxon>
        <taxon>Pseudomonadati</taxon>
        <taxon>Acidobacteriota</taxon>
        <taxon>Terriglobia</taxon>
        <taxon>Terriglobales</taxon>
        <taxon>Acidobacteriaceae</taxon>
        <taxon>Edaphobacter</taxon>
    </lineage>
</organism>
<protein>
    <submittedName>
        <fullName evidence="6">Alcohol dehydrogenase (Cytochrome c)</fullName>
    </submittedName>
</protein>
<keyword evidence="3" id="KW-0560">Oxidoreductase</keyword>
<evidence type="ECO:0000256" key="3">
    <source>
        <dbReference type="ARBA" id="ARBA00023002"/>
    </source>
</evidence>
<evidence type="ECO:0000256" key="4">
    <source>
        <dbReference type="SAM" id="SignalP"/>
    </source>
</evidence>
<comment type="cofactor">
    <cofactor evidence="1">
        <name>pyrroloquinoline quinone</name>
        <dbReference type="ChEBI" id="CHEBI:58442"/>
    </cofactor>
</comment>
<evidence type="ECO:0000259" key="5">
    <source>
        <dbReference type="Pfam" id="PF01011"/>
    </source>
</evidence>
<proteinExistence type="inferred from homology"/>
<evidence type="ECO:0000256" key="1">
    <source>
        <dbReference type="ARBA" id="ARBA00001931"/>
    </source>
</evidence>
<evidence type="ECO:0000256" key="2">
    <source>
        <dbReference type="ARBA" id="ARBA00008156"/>
    </source>
</evidence>
<dbReference type="Pfam" id="PF01011">
    <property type="entry name" value="PQQ"/>
    <property type="match status" value="2"/>
</dbReference>
<reference evidence="6 7" key="1">
    <citation type="submission" date="2019-02" db="EMBL/GenBank/DDBJ databases">
        <title>Genomic Encyclopedia of Archaeal and Bacterial Type Strains, Phase II (KMG-II): from individual species to whole genera.</title>
        <authorList>
            <person name="Goeker M."/>
        </authorList>
    </citation>
    <scope>NUCLEOTIDE SEQUENCE [LARGE SCALE GENOMIC DNA]</scope>
    <source>
        <strain evidence="6 7">DSM 18101</strain>
    </source>
</reference>
<feature type="domain" description="Pyrrolo-quinoline quinone repeat" evidence="5">
    <location>
        <begin position="476"/>
        <end position="533"/>
    </location>
</feature>
<dbReference type="Proteomes" id="UP000292958">
    <property type="component" value="Unassembled WGS sequence"/>
</dbReference>
<dbReference type="InterPro" id="IPR018391">
    <property type="entry name" value="PQQ_b-propeller_rpt"/>
</dbReference>
<dbReference type="Gene3D" id="2.140.10.10">
    <property type="entry name" value="Quinoprotein alcohol dehydrogenase-like superfamily"/>
    <property type="match status" value="1"/>
</dbReference>
<dbReference type="GO" id="GO:0016491">
    <property type="term" value="F:oxidoreductase activity"/>
    <property type="evidence" value="ECO:0007669"/>
    <property type="project" value="UniProtKB-KW"/>
</dbReference>
<dbReference type="PANTHER" id="PTHR32303">
    <property type="entry name" value="QUINOPROTEIN ALCOHOL DEHYDROGENASE (CYTOCHROME C)"/>
    <property type="match status" value="1"/>
</dbReference>
<name>A0A4V2G513_9BACT</name>